<keyword evidence="2" id="KW-1185">Reference proteome</keyword>
<organism evidence="1 2">
    <name type="scientific">Albugo candida</name>
    <dbReference type="NCBI Taxonomy" id="65357"/>
    <lineage>
        <taxon>Eukaryota</taxon>
        <taxon>Sar</taxon>
        <taxon>Stramenopiles</taxon>
        <taxon>Oomycota</taxon>
        <taxon>Peronosporomycetes</taxon>
        <taxon>Albuginales</taxon>
        <taxon>Albuginaceae</taxon>
        <taxon>Albugo</taxon>
    </lineage>
</organism>
<dbReference type="InParanoid" id="A0A024GNJ7"/>
<reference evidence="1 2" key="1">
    <citation type="submission" date="2012-05" db="EMBL/GenBank/DDBJ databases">
        <title>Recombination and specialization in a pathogen metapopulation.</title>
        <authorList>
            <person name="Gardiner A."/>
            <person name="Kemen E."/>
            <person name="Schultz-Larsen T."/>
            <person name="MacLean D."/>
            <person name="Van Oosterhout C."/>
            <person name="Jones J.D.G."/>
        </authorList>
    </citation>
    <scope>NUCLEOTIDE SEQUENCE [LARGE SCALE GENOMIC DNA]</scope>
    <source>
        <strain evidence="1 2">Ac Nc2</strain>
    </source>
</reference>
<dbReference type="PANTHER" id="PTHR43881:SF1">
    <property type="entry name" value="GAMMA-GLUTAMYLTRANSPEPTIDASE (AFU_ORTHOLOGUE AFUA_4G13580)"/>
    <property type="match status" value="1"/>
</dbReference>
<dbReference type="OrthoDB" id="2015213at2759"/>
<dbReference type="PRINTS" id="PR01210">
    <property type="entry name" value="GGTRANSPTASE"/>
</dbReference>
<dbReference type="EMBL" id="CAIX01000218">
    <property type="protein sequence ID" value="CCI48365.1"/>
    <property type="molecule type" value="Genomic_DNA"/>
</dbReference>
<dbReference type="AlphaFoldDB" id="A0A024GNJ7"/>
<evidence type="ECO:0000313" key="1">
    <source>
        <dbReference type="EMBL" id="CCI48365.1"/>
    </source>
</evidence>
<dbReference type="STRING" id="65357.A0A024GNJ7"/>
<protein>
    <recommendedName>
        <fullName evidence="3">Gamma-glutamyltranspeptidase</fullName>
    </recommendedName>
</protein>
<sequence length="247" mass="27053">MLFTRSPAYAQHEMRGGDAVDAAIAVATALGVLEPCFIRINGECFLLTYDAITSKVSGLNGSGRSASGITLKIVQADLKQNDEQVPFRIPIEHGHSVTIPGTVAGWIDAVERWGTLPLEEILSPSIKLAREEFPVGPVTSELWMSCESTLADRANGSDLLCDGKTPAPGSVCYNEYLAQVLQEIMDNGKADFYNSWVAEATTHIYQGRSEHGRFILLQIGFCESDQNNICRLGRLRNTSKGSLPYWR</sequence>
<dbReference type="InterPro" id="IPR029055">
    <property type="entry name" value="Ntn_hydrolases_N"/>
</dbReference>
<gene>
    <name evidence="1" type="ORF">BN9_094380</name>
</gene>
<dbReference type="PANTHER" id="PTHR43881">
    <property type="entry name" value="GAMMA-GLUTAMYLTRANSPEPTIDASE (AFU_ORTHOLOGUE AFUA_4G13580)"/>
    <property type="match status" value="1"/>
</dbReference>
<dbReference type="InterPro" id="IPR052896">
    <property type="entry name" value="GGT-like_enzyme"/>
</dbReference>
<name>A0A024GNJ7_9STRA</name>
<dbReference type="Proteomes" id="UP000053237">
    <property type="component" value="Unassembled WGS sequence"/>
</dbReference>
<evidence type="ECO:0008006" key="3">
    <source>
        <dbReference type="Google" id="ProtNLM"/>
    </source>
</evidence>
<accession>A0A024GNJ7</accession>
<comment type="caution">
    <text evidence="1">The sequence shown here is derived from an EMBL/GenBank/DDBJ whole genome shotgun (WGS) entry which is preliminary data.</text>
</comment>
<evidence type="ECO:0000313" key="2">
    <source>
        <dbReference type="Proteomes" id="UP000053237"/>
    </source>
</evidence>
<dbReference type="Pfam" id="PF01019">
    <property type="entry name" value="G_glu_transpept"/>
    <property type="match status" value="1"/>
</dbReference>
<dbReference type="SUPFAM" id="SSF56235">
    <property type="entry name" value="N-terminal nucleophile aminohydrolases (Ntn hydrolases)"/>
    <property type="match status" value="1"/>
</dbReference>
<proteinExistence type="predicted"/>